<keyword evidence="3" id="KW-1185">Reference proteome</keyword>
<feature type="region of interest" description="Disordered" evidence="1">
    <location>
        <begin position="46"/>
        <end position="92"/>
    </location>
</feature>
<proteinExistence type="predicted"/>
<feature type="compositionally biased region" description="Basic and acidic residues" evidence="1">
    <location>
        <begin position="54"/>
        <end position="64"/>
    </location>
</feature>
<evidence type="ECO:0000313" key="3">
    <source>
        <dbReference type="Proteomes" id="UP000735302"/>
    </source>
</evidence>
<name>A0AAV3YX36_9GAST</name>
<accession>A0AAV3YX36</accession>
<evidence type="ECO:0000313" key="2">
    <source>
        <dbReference type="EMBL" id="GFN86797.1"/>
    </source>
</evidence>
<dbReference type="Proteomes" id="UP000735302">
    <property type="component" value="Unassembled WGS sequence"/>
</dbReference>
<protein>
    <submittedName>
        <fullName evidence="2">Uncharacterized protein</fullName>
    </submittedName>
</protein>
<dbReference type="EMBL" id="BLXT01001599">
    <property type="protein sequence ID" value="GFN86797.1"/>
    <property type="molecule type" value="Genomic_DNA"/>
</dbReference>
<gene>
    <name evidence="2" type="ORF">PoB_001330300</name>
</gene>
<comment type="caution">
    <text evidence="2">The sequence shown here is derived from an EMBL/GenBank/DDBJ whole genome shotgun (WGS) entry which is preliminary data.</text>
</comment>
<evidence type="ECO:0000256" key="1">
    <source>
        <dbReference type="SAM" id="MobiDB-lite"/>
    </source>
</evidence>
<dbReference type="AlphaFoldDB" id="A0AAV3YX36"/>
<organism evidence="2 3">
    <name type="scientific">Plakobranchus ocellatus</name>
    <dbReference type="NCBI Taxonomy" id="259542"/>
    <lineage>
        <taxon>Eukaryota</taxon>
        <taxon>Metazoa</taxon>
        <taxon>Spiralia</taxon>
        <taxon>Lophotrochozoa</taxon>
        <taxon>Mollusca</taxon>
        <taxon>Gastropoda</taxon>
        <taxon>Heterobranchia</taxon>
        <taxon>Euthyneura</taxon>
        <taxon>Panpulmonata</taxon>
        <taxon>Sacoglossa</taxon>
        <taxon>Placobranchoidea</taxon>
        <taxon>Plakobranchidae</taxon>
        <taxon>Plakobranchus</taxon>
    </lineage>
</organism>
<reference evidence="2 3" key="1">
    <citation type="journal article" date="2021" name="Elife">
        <title>Chloroplast acquisition without the gene transfer in kleptoplastic sea slugs, Plakobranchus ocellatus.</title>
        <authorList>
            <person name="Maeda T."/>
            <person name="Takahashi S."/>
            <person name="Yoshida T."/>
            <person name="Shimamura S."/>
            <person name="Takaki Y."/>
            <person name="Nagai Y."/>
            <person name="Toyoda A."/>
            <person name="Suzuki Y."/>
            <person name="Arimoto A."/>
            <person name="Ishii H."/>
            <person name="Satoh N."/>
            <person name="Nishiyama T."/>
            <person name="Hasebe M."/>
            <person name="Maruyama T."/>
            <person name="Minagawa J."/>
            <person name="Obokata J."/>
            <person name="Shigenobu S."/>
        </authorList>
    </citation>
    <scope>NUCLEOTIDE SEQUENCE [LARGE SCALE GENOMIC DNA]</scope>
</reference>
<sequence>MKALIAFVLSHPKPQTPGSKLGLAPVGQLAREARWTANPVTSCCSNHYPHPGRPRGDQELDHRSASAAHALSTRIQIRPDDREPMPLPQCFR</sequence>